<dbReference type="GO" id="GO:0044594">
    <property type="term" value="F:17-beta-hydroxysteroid dehydrogenase (NAD+) activity"/>
    <property type="evidence" value="ECO:0007669"/>
    <property type="project" value="TreeGrafter"/>
</dbReference>
<comment type="caution">
    <text evidence="3">The sequence shown here is derived from an EMBL/GenBank/DDBJ whole genome shotgun (WGS) entry which is preliminary data.</text>
</comment>
<sequence>MSIEPLVLTSPVVTGIHPPPATVRADREWLMAYAAALSEHDPARYDTTREGGVDAHPLFPVCLEWPSWLQALESALPPDALPRGVHATHELRYHRPIRQDESLRIETRIVACRQRRSGLHLTTVLRSSDEAGNTVFESRAGLLLRGISGEEAGTEDDSNANLLPARSFADEVPQWIETREAPVGFAHVYTACARIWNPIHTDLAVARRAGLDDIILHGTATLALAVSAICTRESRARPARRITARFLSPVTMPTSLRIERLAGNGGDIRFRVRNGSLADAPPACIGTISFADP</sequence>
<keyword evidence="4" id="KW-1185">Reference proteome</keyword>
<dbReference type="InterPro" id="IPR029069">
    <property type="entry name" value="HotDog_dom_sf"/>
</dbReference>
<evidence type="ECO:0000313" key="3">
    <source>
        <dbReference type="EMBL" id="TDK26335.1"/>
    </source>
</evidence>
<evidence type="ECO:0008006" key="5">
    <source>
        <dbReference type="Google" id="ProtNLM"/>
    </source>
</evidence>
<name>A0A4R5TYN9_9GAMM</name>
<dbReference type="InterPro" id="IPR039569">
    <property type="entry name" value="FAS1-like_DH_region"/>
</dbReference>
<proteinExistence type="predicted"/>
<feature type="domain" description="MaoC-like" evidence="1">
    <location>
        <begin position="196"/>
        <end position="261"/>
    </location>
</feature>
<dbReference type="Pfam" id="PF13452">
    <property type="entry name" value="FAS1_DH_region"/>
    <property type="match status" value="1"/>
</dbReference>
<dbReference type="GO" id="GO:0003857">
    <property type="term" value="F:(3S)-3-hydroxyacyl-CoA dehydrogenase (NAD+) activity"/>
    <property type="evidence" value="ECO:0007669"/>
    <property type="project" value="TreeGrafter"/>
</dbReference>
<dbReference type="InterPro" id="IPR002539">
    <property type="entry name" value="MaoC-like_dom"/>
</dbReference>
<dbReference type="OrthoDB" id="5522043at2"/>
<dbReference type="PANTHER" id="PTHR13078">
    <property type="entry name" value="PEROXISOMAL MULTIFUNCTIONAL ENZYME TYPE 2-RELATED"/>
    <property type="match status" value="1"/>
</dbReference>
<dbReference type="Pfam" id="PF01575">
    <property type="entry name" value="MaoC_dehydratas"/>
    <property type="match status" value="1"/>
</dbReference>
<feature type="domain" description="FAS1-like dehydratase" evidence="2">
    <location>
        <begin position="26"/>
        <end position="136"/>
    </location>
</feature>
<dbReference type="AlphaFoldDB" id="A0A4R5TYN9"/>
<dbReference type="Gene3D" id="3.10.129.10">
    <property type="entry name" value="Hotdog Thioesterase"/>
    <property type="match status" value="1"/>
</dbReference>
<accession>A0A4R5TYN9</accession>
<organism evidence="3 4">
    <name type="scientific">Luteimonas aestuarii</name>
    <dbReference type="NCBI Taxonomy" id="453837"/>
    <lineage>
        <taxon>Bacteria</taxon>
        <taxon>Pseudomonadati</taxon>
        <taxon>Pseudomonadota</taxon>
        <taxon>Gammaproteobacteria</taxon>
        <taxon>Lysobacterales</taxon>
        <taxon>Lysobacteraceae</taxon>
        <taxon>Luteimonas</taxon>
    </lineage>
</organism>
<dbReference type="EMBL" id="SMTF01000003">
    <property type="protein sequence ID" value="TDK26335.1"/>
    <property type="molecule type" value="Genomic_DNA"/>
</dbReference>
<dbReference type="SUPFAM" id="SSF54637">
    <property type="entry name" value="Thioesterase/thiol ester dehydrase-isomerase"/>
    <property type="match status" value="2"/>
</dbReference>
<evidence type="ECO:0000259" key="2">
    <source>
        <dbReference type="Pfam" id="PF13452"/>
    </source>
</evidence>
<dbReference type="RefSeq" id="WP_133321354.1">
    <property type="nucleotide sequence ID" value="NZ_SMTF01000003.1"/>
</dbReference>
<dbReference type="PANTHER" id="PTHR13078:SF56">
    <property type="entry name" value="PEROXISOMAL MULTIFUNCTIONAL ENZYME TYPE 2"/>
    <property type="match status" value="1"/>
</dbReference>
<gene>
    <name evidence="3" type="ORF">E2F46_07045</name>
</gene>
<reference evidence="3 4" key="1">
    <citation type="submission" date="2019-03" db="EMBL/GenBank/DDBJ databases">
        <title>Luteimonas zhaokaii sp.nov., isolated from the rectal contents of Plateau pika in Yushu, Qinghai Province, China.</title>
        <authorList>
            <person name="Zhang G."/>
        </authorList>
    </citation>
    <scope>NUCLEOTIDE SEQUENCE [LARGE SCALE GENOMIC DNA]</scope>
    <source>
        <strain evidence="3 4">B9</strain>
    </source>
</reference>
<dbReference type="GO" id="GO:0006635">
    <property type="term" value="P:fatty acid beta-oxidation"/>
    <property type="evidence" value="ECO:0007669"/>
    <property type="project" value="TreeGrafter"/>
</dbReference>
<evidence type="ECO:0000259" key="1">
    <source>
        <dbReference type="Pfam" id="PF01575"/>
    </source>
</evidence>
<evidence type="ECO:0000313" key="4">
    <source>
        <dbReference type="Proteomes" id="UP000294796"/>
    </source>
</evidence>
<dbReference type="Proteomes" id="UP000294796">
    <property type="component" value="Unassembled WGS sequence"/>
</dbReference>
<dbReference type="GO" id="GO:0004300">
    <property type="term" value="F:enoyl-CoA hydratase activity"/>
    <property type="evidence" value="ECO:0007669"/>
    <property type="project" value="TreeGrafter"/>
</dbReference>
<protein>
    <recommendedName>
        <fullName evidence="5">MaoC-like domain-containing protein</fullName>
    </recommendedName>
</protein>